<dbReference type="GO" id="GO:0003774">
    <property type="term" value="F:cytoskeletal motor activity"/>
    <property type="evidence" value="ECO:0007669"/>
    <property type="project" value="InterPro"/>
</dbReference>
<dbReference type="Gene3D" id="1.10.220.30">
    <property type="match status" value="2"/>
</dbReference>
<evidence type="ECO:0000256" key="9">
    <source>
        <dbReference type="ARBA" id="ARBA00023143"/>
    </source>
</evidence>
<accession>A0A382KEY9</accession>
<dbReference type="GO" id="GO:0071973">
    <property type="term" value="P:bacterial-type flagellum-dependent cell motility"/>
    <property type="evidence" value="ECO:0007669"/>
    <property type="project" value="InterPro"/>
</dbReference>
<keyword evidence="8" id="KW-0472">Membrane</keyword>
<sequence>MDMMDAKENYSNLSGANKAAIFMLSLGPENSADLLKRMEDEEISDLSNMMANLGTIDASVVEQLLIEFTDNLSSTGSLLGTYDSTERLLLSSMEKEKVDLIMEEIRGPEGRTMWDKLDNVSEEILANYLKNEYPQTVAVILSKITPDHAARVLSNLPDNFAME</sequence>
<evidence type="ECO:0000259" key="10">
    <source>
        <dbReference type="Pfam" id="PF14841"/>
    </source>
</evidence>
<dbReference type="PANTHER" id="PTHR30534:SF0">
    <property type="entry name" value="FLAGELLAR MOTOR SWITCH PROTEIN FLIG"/>
    <property type="match status" value="1"/>
</dbReference>
<evidence type="ECO:0000256" key="4">
    <source>
        <dbReference type="ARBA" id="ARBA00021870"/>
    </source>
</evidence>
<feature type="domain" description="Flagellar motor switch protein FliG N-terminal" evidence="11">
    <location>
        <begin position="12"/>
        <end position="114"/>
    </location>
</feature>
<evidence type="ECO:0000256" key="8">
    <source>
        <dbReference type="ARBA" id="ARBA00023136"/>
    </source>
</evidence>
<dbReference type="Pfam" id="PF14842">
    <property type="entry name" value="FliG_N"/>
    <property type="match status" value="1"/>
</dbReference>
<keyword evidence="9" id="KW-0975">Bacterial flagellum</keyword>
<evidence type="ECO:0000256" key="7">
    <source>
        <dbReference type="ARBA" id="ARBA00022779"/>
    </source>
</evidence>
<proteinExistence type="inferred from homology"/>
<dbReference type="InterPro" id="IPR032779">
    <property type="entry name" value="FliG_M"/>
</dbReference>
<dbReference type="SUPFAM" id="SSF48029">
    <property type="entry name" value="FliG"/>
    <property type="match status" value="2"/>
</dbReference>
<protein>
    <recommendedName>
        <fullName evidence="4">Flagellar motor switch protein FliG</fullName>
    </recommendedName>
</protein>
<dbReference type="Pfam" id="PF14841">
    <property type="entry name" value="FliG_M"/>
    <property type="match status" value="1"/>
</dbReference>
<evidence type="ECO:0000256" key="3">
    <source>
        <dbReference type="ARBA" id="ARBA00010299"/>
    </source>
</evidence>
<keyword evidence="5" id="KW-1003">Cell membrane</keyword>
<dbReference type="InterPro" id="IPR011002">
    <property type="entry name" value="FliG_a-hlx"/>
</dbReference>
<dbReference type="GO" id="GO:0005886">
    <property type="term" value="C:plasma membrane"/>
    <property type="evidence" value="ECO:0007669"/>
    <property type="project" value="UniProtKB-SubCell"/>
</dbReference>
<dbReference type="EMBL" id="UINC01080127">
    <property type="protein sequence ID" value="SVC22779.1"/>
    <property type="molecule type" value="Genomic_DNA"/>
</dbReference>
<evidence type="ECO:0000259" key="11">
    <source>
        <dbReference type="Pfam" id="PF14842"/>
    </source>
</evidence>
<comment type="subcellular location">
    <subcellularLocation>
        <location evidence="1">Bacterial flagellum basal body</location>
    </subcellularLocation>
    <subcellularLocation>
        <location evidence="2">Cell membrane</location>
        <topology evidence="2">Peripheral membrane protein</topology>
        <orientation evidence="2">Cytoplasmic side</orientation>
    </subcellularLocation>
</comment>
<name>A0A382KEY9_9ZZZZ</name>
<evidence type="ECO:0000256" key="1">
    <source>
        <dbReference type="ARBA" id="ARBA00004117"/>
    </source>
</evidence>
<gene>
    <name evidence="12" type="ORF">METZ01_LOCUS275633</name>
</gene>
<evidence type="ECO:0000256" key="5">
    <source>
        <dbReference type="ARBA" id="ARBA00022475"/>
    </source>
</evidence>
<dbReference type="PANTHER" id="PTHR30534">
    <property type="entry name" value="FLAGELLAR MOTOR SWITCH PROTEIN FLIG"/>
    <property type="match status" value="1"/>
</dbReference>
<dbReference type="GO" id="GO:0006935">
    <property type="term" value="P:chemotaxis"/>
    <property type="evidence" value="ECO:0007669"/>
    <property type="project" value="UniProtKB-KW"/>
</dbReference>
<dbReference type="AlphaFoldDB" id="A0A382KEY9"/>
<evidence type="ECO:0000313" key="12">
    <source>
        <dbReference type="EMBL" id="SVC22779.1"/>
    </source>
</evidence>
<comment type="similarity">
    <text evidence="3">Belongs to the FliG family.</text>
</comment>
<dbReference type="InterPro" id="IPR000090">
    <property type="entry name" value="Flg_Motor_Flig"/>
</dbReference>
<feature type="domain" description="Flagellar motor switch protein FliG middle" evidence="10">
    <location>
        <begin position="123"/>
        <end position="161"/>
    </location>
</feature>
<evidence type="ECO:0000256" key="6">
    <source>
        <dbReference type="ARBA" id="ARBA00022500"/>
    </source>
</evidence>
<dbReference type="InterPro" id="IPR028263">
    <property type="entry name" value="FliG_N"/>
</dbReference>
<reference evidence="12" key="1">
    <citation type="submission" date="2018-05" db="EMBL/GenBank/DDBJ databases">
        <authorList>
            <person name="Lanie J.A."/>
            <person name="Ng W.-L."/>
            <person name="Kazmierczak K.M."/>
            <person name="Andrzejewski T.M."/>
            <person name="Davidsen T.M."/>
            <person name="Wayne K.J."/>
            <person name="Tettelin H."/>
            <person name="Glass J.I."/>
            <person name="Rusch D."/>
            <person name="Podicherti R."/>
            <person name="Tsui H.-C.T."/>
            <person name="Winkler M.E."/>
        </authorList>
    </citation>
    <scope>NUCLEOTIDE SEQUENCE</scope>
</reference>
<dbReference type="GO" id="GO:0009425">
    <property type="term" value="C:bacterial-type flagellum basal body"/>
    <property type="evidence" value="ECO:0007669"/>
    <property type="project" value="UniProtKB-SubCell"/>
</dbReference>
<dbReference type="PRINTS" id="PR00954">
    <property type="entry name" value="FLGMOTORFLIG"/>
</dbReference>
<organism evidence="12">
    <name type="scientific">marine metagenome</name>
    <dbReference type="NCBI Taxonomy" id="408172"/>
    <lineage>
        <taxon>unclassified sequences</taxon>
        <taxon>metagenomes</taxon>
        <taxon>ecological metagenomes</taxon>
    </lineage>
</organism>
<keyword evidence="6" id="KW-0145">Chemotaxis</keyword>
<evidence type="ECO:0000256" key="2">
    <source>
        <dbReference type="ARBA" id="ARBA00004413"/>
    </source>
</evidence>
<keyword evidence="7" id="KW-0283">Flagellar rotation</keyword>
<feature type="non-terminal residue" evidence="12">
    <location>
        <position position="163"/>
    </location>
</feature>